<accession>A0A7I9ZYS0</accession>
<reference evidence="1 2" key="1">
    <citation type="journal article" date="2020" name="Microbiome">
        <title>Single-cell genomics of uncultured bacteria reveals dietary fiber responders in the mouse gut microbiota.</title>
        <authorList>
            <person name="Chijiiwa R."/>
            <person name="Hosokawa M."/>
            <person name="Kogawa M."/>
            <person name="Nishikawa Y."/>
            <person name="Ide K."/>
            <person name="Sakanashi C."/>
            <person name="Takahashi K."/>
            <person name="Takeyama H."/>
        </authorList>
    </citation>
    <scope>NUCLEOTIDE SEQUENCE [LARGE SCALE GENOMIC DNA]</scope>
    <source>
        <strain evidence="1">IMSAGC_001</strain>
    </source>
</reference>
<comment type="caution">
    <text evidence="1">The sequence shown here is derived from an EMBL/GenBank/DDBJ whole genome shotgun (WGS) entry which is preliminary data.</text>
</comment>
<dbReference type="EMBL" id="BLLS01000005">
    <property type="protein sequence ID" value="GFH85052.1"/>
    <property type="molecule type" value="Genomic_DNA"/>
</dbReference>
<protein>
    <submittedName>
        <fullName evidence="1">Uncharacterized protein</fullName>
    </submittedName>
</protein>
<dbReference type="AlphaFoldDB" id="A0A7I9ZYS0"/>
<dbReference type="Proteomes" id="UP000491181">
    <property type="component" value="Unassembled WGS sequence"/>
</dbReference>
<name>A0A7I9ZYS0_9BACE</name>
<evidence type="ECO:0000313" key="2">
    <source>
        <dbReference type="Proteomes" id="UP000491181"/>
    </source>
</evidence>
<sequence length="92" mass="10816">MDEANGRFHKLTSYGEKHLFDKIKMDYFAVSLPDLLIWEDDLTIRNVIHCKYMMALGYWGLNQKEKSVRLLSEVERLDINHQGIQAFRSLIG</sequence>
<organism evidence="1 2">
    <name type="scientific">Bacteroides acidifaciens</name>
    <dbReference type="NCBI Taxonomy" id="85831"/>
    <lineage>
        <taxon>Bacteria</taxon>
        <taxon>Pseudomonadati</taxon>
        <taxon>Bacteroidota</taxon>
        <taxon>Bacteroidia</taxon>
        <taxon>Bacteroidales</taxon>
        <taxon>Bacteroidaceae</taxon>
        <taxon>Bacteroides</taxon>
    </lineage>
</organism>
<proteinExistence type="predicted"/>
<evidence type="ECO:0000313" key="1">
    <source>
        <dbReference type="EMBL" id="GFH85052.1"/>
    </source>
</evidence>
<gene>
    <name evidence="1" type="ORF">IMSAGC001_00448</name>
</gene>